<feature type="compositionally biased region" description="Low complexity" evidence="1">
    <location>
        <begin position="91"/>
        <end position="110"/>
    </location>
</feature>
<evidence type="ECO:0000256" key="1">
    <source>
        <dbReference type="SAM" id="MobiDB-lite"/>
    </source>
</evidence>
<dbReference type="AlphaFoldDB" id="A0AAE9DND4"/>
<feature type="domain" description="MSL3 chromodomain-like" evidence="2">
    <location>
        <begin position="8"/>
        <end position="54"/>
    </location>
</feature>
<dbReference type="PANTHER" id="PTHR10880:SF49">
    <property type="entry name" value="CHROMO DOMAIN-CONTAINING PROTEIN"/>
    <property type="match status" value="1"/>
</dbReference>
<dbReference type="GO" id="GO:0006355">
    <property type="term" value="P:regulation of DNA-templated transcription"/>
    <property type="evidence" value="ECO:0007669"/>
    <property type="project" value="InterPro"/>
</dbReference>
<dbReference type="Proteomes" id="UP000827892">
    <property type="component" value="Chromosome II"/>
</dbReference>
<evidence type="ECO:0000313" key="4">
    <source>
        <dbReference type="Proteomes" id="UP000827892"/>
    </source>
</evidence>
<proteinExistence type="predicted"/>
<organism evidence="3 4">
    <name type="scientific">Caenorhabditis briggsae</name>
    <dbReference type="NCBI Taxonomy" id="6238"/>
    <lineage>
        <taxon>Eukaryota</taxon>
        <taxon>Metazoa</taxon>
        <taxon>Ecdysozoa</taxon>
        <taxon>Nematoda</taxon>
        <taxon>Chromadorea</taxon>
        <taxon>Rhabditida</taxon>
        <taxon>Rhabditina</taxon>
        <taxon>Rhabditomorpha</taxon>
        <taxon>Rhabditoidea</taxon>
        <taxon>Rhabditidae</taxon>
        <taxon>Peloderinae</taxon>
        <taxon>Caenorhabditis</taxon>
    </lineage>
</organism>
<dbReference type="EMBL" id="CP090892">
    <property type="protein sequence ID" value="ULU08508.1"/>
    <property type="molecule type" value="Genomic_DNA"/>
</dbReference>
<sequence length="137" mass="14753">MSQLIPKFSKGENVVCVSKGTPYKAKVINITTKHGAECYIVHFDGWNSRYDVAIEIGSENGELFKGTMEEYQAKMGGASIPSTSGVAVAKAAKTTKTTKTTKVPKTSKTTISKKKSAKKVQKVVAKKAEQSDGSDEF</sequence>
<dbReference type="GO" id="GO:0005634">
    <property type="term" value="C:nucleus"/>
    <property type="evidence" value="ECO:0007669"/>
    <property type="project" value="InterPro"/>
</dbReference>
<dbReference type="Gene3D" id="2.30.30.140">
    <property type="match status" value="1"/>
</dbReference>
<dbReference type="SUPFAM" id="SSF54160">
    <property type="entry name" value="Chromo domain-like"/>
    <property type="match status" value="1"/>
</dbReference>
<dbReference type="InterPro" id="IPR053820">
    <property type="entry name" value="MSL3_chromo-like"/>
</dbReference>
<dbReference type="FunFam" id="2.30.30.140:FF:000140">
    <property type="entry name" value="MRG (Mortality factor-Related Gene) related"/>
    <property type="match status" value="1"/>
</dbReference>
<protein>
    <recommendedName>
        <fullName evidence="2">MSL3 chromodomain-like domain-containing protein</fullName>
    </recommendedName>
</protein>
<dbReference type="KEGG" id="cbr:CBG_21457"/>
<reference evidence="3 4" key="1">
    <citation type="submission" date="2022-05" db="EMBL/GenBank/DDBJ databases">
        <title>Chromosome-level reference genomes for two strains of Caenorhabditis briggsae: an improved platform for comparative genomics.</title>
        <authorList>
            <person name="Stevens L."/>
            <person name="Andersen E.C."/>
        </authorList>
    </citation>
    <scope>NUCLEOTIDE SEQUENCE [LARGE SCALE GENOMIC DNA]</scope>
    <source>
        <strain evidence="3">QX1410_ONT</strain>
        <tissue evidence="3">Whole-organism</tissue>
    </source>
</reference>
<evidence type="ECO:0000259" key="2">
    <source>
        <dbReference type="Pfam" id="PF22732"/>
    </source>
</evidence>
<feature type="region of interest" description="Disordered" evidence="1">
    <location>
        <begin position="91"/>
        <end position="114"/>
    </location>
</feature>
<name>A0AAE9DND4_CAEBR</name>
<dbReference type="InterPro" id="IPR016197">
    <property type="entry name" value="Chromo-like_dom_sf"/>
</dbReference>
<dbReference type="InterPro" id="IPR008676">
    <property type="entry name" value="MRG"/>
</dbReference>
<gene>
    <name evidence="3" type="ORF">L3Y34_019600</name>
</gene>
<accession>A0AAE9DND4</accession>
<dbReference type="PANTHER" id="PTHR10880">
    <property type="entry name" value="MORTALITY FACTOR 4-LIKE PROTEIN"/>
    <property type="match status" value="1"/>
</dbReference>
<dbReference type="GO" id="GO:0006325">
    <property type="term" value="P:chromatin organization"/>
    <property type="evidence" value="ECO:0007669"/>
    <property type="project" value="InterPro"/>
</dbReference>
<evidence type="ECO:0000313" key="3">
    <source>
        <dbReference type="EMBL" id="ULU08508.1"/>
    </source>
</evidence>
<dbReference type="Pfam" id="PF22732">
    <property type="entry name" value="MSL3_chromo-like"/>
    <property type="match status" value="1"/>
</dbReference>